<keyword evidence="2" id="KW-1185">Reference proteome</keyword>
<dbReference type="InterPro" id="IPR011989">
    <property type="entry name" value="ARM-like"/>
</dbReference>
<organism evidence="1 2">
    <name type="scientific">Brachionus plicatilis</name>
    <name type="common">Marine rotifer</name>
    <name type="synonym">Brachionus muelleri</name>
    <dbReference type="NCBI Taxonomy" id="10195"/>
    <lineage>
        <taxon>Eukaryota</taxon>
        <taxon>Metazoa</taxon>
        <taxon>Spiralia</taxon>
        <taxon>Gnathifera</taxon>
        <taxon>Rotifera</taxon>
        <taxon>Eurotatoria</taxon>
        <taxon>Monogononta</taxon>
        <taxon>Pseudotrocha</taxon>
        <taxon>Ploima</taxon>
        <taxon>Brachionidae</taxon>
        <taxon>Brachionus</taxon>
    </lineage>
</organism>
<reference evidence="1 2" key="1">
    <citation type="journal article" date="2018" name="Sci. Rep.">
        <title>Genomic signatures of local adaptation to the degree of environmental predictability in rotifers.</title>
        <authorList>
            <person name="Franch-Gras L."/>
            <person name="Hahn C."/>
            <person name="Garcia-Roger E.M."/>
            <person name="Carmona M.J."/>
            <person name="Serra M."/>
            <person name="Gomez A."/>
        </authorList>
    </citation>
    <scope>NUCLEOTIDE SEQUENCE [LARGE SCALE GENOMIC DNA]</scope>
    <source>
        <strain evidence="1">HYR1</strain>
    </source>
</reference>
<evidence type="ECO:0000313" key="1">
    <source>
        <dbReference type="EMBL" id="RMZ92965.1"/>
    </source>
</evidence>
<dbReference type="InterPro" id="IPR000091">
    <property type="entry name" value="Huntingtin"/>
</dbReference>
<dbReference type="OrthoDB" id="10065698at2759"/>
<dbReference type="STRING" id="10195.A0A3M7P1G1"/>
<accession>A0A3M7P1G1</accession>
<dbReference type="EMBL" id="REGN01014163">
    <property type="protein sequence ID" value="RMZ92965.1"/>
    <property type="molecule type" value="Genomic_DNA"/>
</dbReference>
<dbReference type="SUPFAM" id="SSF48371">
    <property type="entry name" value="ARM repeat"/>
    <property type="match status" value="1"/>
</dbReference>
<dbReference type="PRINTS" id="PR00375">
    <property type="entry name" value="HUNTINGTIN"/>
</dbReference>
<dbReference type="Pfam" id="PF20926">
    <property type="entry name" value="Htt_N-HEAT_1"/>
    <property type="match status" value="1"/>
</dbReference>
<dbReference type="PANTHER" id="PTHR10170">
    <property type="entry name" value="HUNTINGTON DISEASE PROTEIN"/>
    <property type="match status" value="1"/>
</dbReference>
<dbReference type="InterPro" id="IPR048411">
    <property type="entry name" value="Htt_N_HEAT_rpt-1"/>
</dbReference>
<name>A0A3M7P1G1_BRAPC</name>
<protein>
    <submittedName>
        <fullName evidence="1">Huntingtin isoform X1</fullName>
    </submittedName>
</protein>
<dbReference type="AlphaFoldDB" id="A0A3M7P1G1"/>
<dbReference type="Proteomes" id="UP000276133">
    <property type="component" value="Unassembled WGS sequence"/>
</dbReference>
<gene>
    <name evidence="1" type="ORF">BpHYR1_028027</name>
</gene>
<dbReference type="InterPro" id="IPR016024">
    <property type="entry name" value="ARM-type_fold"/>
</dbReference>
<sequence length="259" mass="30257">MTSVEKLTKSFEILKIPVQSYSDEQRKNDLKILNKKDKITHLNLVCENIVAQNVREAEHFSRNLGLAIETFLVFFDDEDRDVYFVAEECLNKIFKTFMDNYLIRFPADLYRFMKKNGPERSLKAALTRFAEICHFIKPQKCRIYVDFMIKDNILSKIAKRSEESIQSVLVDSMNRICATFCPSMTDQEIHLLIQSFLPNLSNNSSVNSYRRVSANCLSLICLYTASPLKSYHYLHGELLNLIHPIDENIEFGEFYYVFV</sequence>
<dbReference type="GO" id="GO:0005634">
    <property type="term" value="C:nucleus"/>
    <property type="evidence" value="ECO:0007669"/>
    <property type="project" value="InterPro"/>
</dbReference>
<dbReference type="GO" id="GO:0005737">
    <property type="term" value="C:cytoplasm"/>
    <property type="evidence" value="ECO:0007669"/>
    <property type="project" value="InterPro"/>
</dbReference>
<dbReference type="PANTHER" id="PTHR10170:SF10">
    <property type="entry name" value="HUNTINGTIN"/>
    <property type="match status" value="1"/>
</dbReference>
<dbReference type="Gene3D" id="1.25.10.10">
    <property type="entry name" value="Leucine-rich Repeat Variant"/>
    <property type="match status" value="1"/>
</dbReference>
<dbReference type="InterPro" id="IPR028426">
    <property type="entry name" value="Huntingtin_fam"/>
</dbReference>
<comment type="caution">
    <text evidence="1">The sequence shown here is derived from an EMBL/GenBank/DDBJ whole genome shotgun (WGS) entry which is preliminary data.</text>
</comment>
<evidence type="ECO:0000313" key="2">
    <source>
        <dbReference type="Proteomes" id="UP000276133"/>
    </source>
</evidence>
<proteinExistence type="predicted"/>